<comment type="function">
    <text evidence="9">Fluoride-specific ion channel. Important for reducing fluoride concentration in the cell, thus reducing its toxicity.</text>
</comment>
<evidence type="ECO:0000313" key="12">
    <source>
        <dbReference type="Proteomes" id="UP001526225"/>
    </source>
</evidence>
<dbReference type="RefSeq" id="WP_213409255.1">
    <property type="nucleotide sequence ID" value="NZ_CP074441.1"/>
</dbReference>
<comment type="similarity">
    <text evidence="7 10">Belongs to the fluoride channel Fluc/FEX (TC 1.A.43) family.</text>
</comment>
<dbReference type="EMBL" id="JAOZFE010000001">
    <property type="protein sequence ID" value="MCW0952644.1"/>
    <property type="molecule type" value="Genomic_DNA"/>
</dbReference>
<keyword evidence="6" id="KW-0407">Ion channel</keyword>
<feature type="transmembrane region" description="Helical" evidence="10">
    <location>
        <begin position="12"/>
        <end position="30"/>
    </location>
</feature>
<keyword evidence="2 10" id="KW-1003">Cell membrane</keyword>
<name>A0ABT3E321_9LACO</name>
<keyword evidence="6" id="KW-0406">Ion transport</keyword>
<keyword evidence="3 10" id="KW-0812">Transmembrane</keyword>
<evidence type="ECO:0000256" key="1">
    <source>
        <dbReference type="ARBA" id="ARBA00004651"/>
    </source>
</evidence>
<evidence type="ECO:0000256" key="5">
    <source>
        <dbReference type="ARBA" id="ARBA00023136"/>
    </source>
</evidence>
<feature type="transmembrane region" description="Helical" evidence="10">
    <location>
        <begin position="99"/>
        <end position="119"/>
    </location>
</feature>
<evidence type="ECO:0000256" key="3">
    <source>
        <dbReference type="ARBA" id="ARBA00022692"/>
    </source>
</evidence>
<keyword evidence="4 10" id="KW-1133">Transmembrane helix</keyword>
<organism evidence="11 12">
    <name type="scientific">Weissella ceti</name>
    <dbReference type="NCBI Taxonomy" id="759620"/>
    <lineage>
        <taxon>Bacteria</taxon>
        <taxon>Bacillati</taxon>
        <taxon>Bacillota</taxon>
        <taxon>Bacilli</taxon>
        <taxon>Lactobacillales</taxon>
        <taxon>Lactobacillaceae</taxon>
        <taxon>Weissella</taxon>
    </lineage>
</organism>
<gene>
    <name evidence="11" type="ORF">OIT44_00950</name>
</gene>
<dbReference type="Proteomes" id="UP001526225">
    <property type="component" value="Unassembled WGS sequence"/>
</dbReference>
<reference evidence="11 12" key="1">
    <citation type="submission" date="2022-10" db="EMBL/GenBank/DDBJ databases">
        <title>Weissella fermenti sp. nov., isolated from fermented cabbage.</title>
        <authorList>
            <person name="Lee J.K."/>
            <person name="Baek J.H."/>
            <person name="Choi D.G."/>
            <person name="Kim J.M."/>
            <person name="Jeon C.O."/>
        </authorList>
    </citation>
    <scope>NUCLEOTIDE SEQUENCE [LARGE SCALE GENOMIC DNA]</scope>
    <source>
        <strain evidence="11 12">KACC 18534</strain>
    </source>
</reference>
<protein>
    <recommendedName>
        <fullName evidence="10">Fluoride-specific ion channel</fullName>
    </recommendedName>
</protein>
<evidence type="ECO:0000256" key="9">
    <source>
        <dbReference type="ARBA" id="ARBA00049940"/>
    </source>
</evidence>
<accession>A0ABT3E321</accession>
<feature type="transmembrane region" description="Helical" evidence="10">
    <location>
        <begin position="36"/>
        <end position="58"/>
    </location>
</feature>
<evidence type="ECO:0000256" key="2">
    <source>
        <dbReference type="ARBA" id="ARBA00022475"/>
    </source>
</evidence>
<evidence type="ECO:0000256" key="7">
    <source>
        <dbReference type="ARBA" id="ARBA00035120"/>
    </source>
</evidence>
<evidence type="ECO:0000256" key="6">
    <source>
        <dbReference type="ARBA" id="ARBA00023303"/>
    </source>
</evidence>
<evidence type="ECO:0000256" key="4">
    <source>
        <dbReference type="ARBA" id="ARBA00022989"/>
    </source>
</evidence>
<dbReference type="InterPro" id="IPR003691">
    <property type="entry name" value="FluC"/>
</dbReference>
<proteinExistence type="inferred from homology"/>
<keyword evidence="5 10" id="KW-0472">Membrane</keyword>
<evidence type="ECO:0000256" key="8">
    <source>
        <dbReference type="ARBA" id="ARBA00035585"/>
    </source>
</evidence>
<keyword evidence="12" id="KW-1185">Reference proteome</keyword>
<comment type="caution">
    <text evidence="11">The sequence shown here is derived from an EMBL/GenBank/DDBJ whole genome shotgun (WGS) entry which is preliminary data.</text>
</comment>
<dbReference type="Pfam" id="PF02537">
    <property type="entry name" value="CRCB"/>
    <property type="match status" value="1"/>
</dbReference>
<comment type="subcellular location">
    <subcellularLocation>
        <location evidence="1">Cell membrane</location>
        <topology evidence="1">Multi-pass membrane protein</topology>
    </subcellularLocation>
</comment>
<feature type="transmembrane region" description="Helical" evidence="10">
    <location>
        <begin position="70"/>
        <end position="87"/>
    </location>
</feature>
<evidence type="ECO:0000313" key="11">
    <source>
        <dbReference type="EMBL" id="MCW0952644.1"/>
    </source>
</evidence>
<sequence length="123" mass="13786">MQHRIVTQIMAVFLGGLIGGAMRELLMLGIRLDNFPLNTLVVNLTGVFLTVLVTTQLCRRWHRFKYVHEFMDVGVLGAYTTYGTIIVDISTHQALFTNSVYLLLTVVGSVVMVYLARLVGRGR</sequence>
<evidence type="ECO:0000256" key="10">
    <source>
        <dbReference type="RuleBase" id="RU004340"/>
    </source>
</evidence>
<keyword evidence="6" id="KW-0813">Transport</keyword>
<comment type="catalytic activity">
    <reaction evidence="8">
        <text>fluoride(in) = fluoride(out)</text>
        <dbReference type="Rhea" id="RHEA:76159"/>
        <dbReference type="ChEBI" id="CHEBI:17051"/>
    </reaction>
    <physiologicalReaction direction="left-to-right" evidence="8">
        <dbReference type="Rhea" id="RHEA:76160"/>
    </physiologicalReaction>
</comment>